<gene>
    <name evidence="8" type="ORF">M6B38_351875</name>
</gene>
<comment type="similarity">
    <text evidence="3 7">Belongs to the methylenetetrahydrofolate reductase family.</text>
</comment>
<proteinExistence type="inferred from homology"/>
<evidence type="ECO:0000256" key="1">
    <source>
        <dbReference type="ARBA" id="ARBA00001974"/>
    </source>
</evidence>
<comment type="pathway">
    <text evidence="2 7">One-carbon metabolism; tetrahydrofolate interconversion.</text>
</comment>
<evidence type="ECO:0000256" key="3">
    <source>
        <dbReference type="ARBA" id="ARBA00006743"/>
    </source>
</evidence>
<dbReference type="CDD" id="cd00537">
    <property type="entry name" value="MTHFR"/>
    <property type="match status" value="1"/>
</dbReference>
<evidence type="ECO:0000256" key="2">
    <source>
        <dbReference type="ARBA" id="ARBA00004777"/>
    </source>
</evidence>
<reference evidence="8" key="2">
    <citation type="submission" date="2023-04" db="EMBL/GenBank/DDBJ databases">
        <authorList>
            <person name="Bruccoleri R.E."/>
            <person name="Oakeley E.J."/>
            <person name="Faust A.-M."/>
            <person name="Dessus-Babus S."/>
            <person name="Altorfer M."/>
            <person name="Burckhardt D."/>
            <person name="Oertli M."/>
            <person name="Naumann U."/>
            <person name="Petersen F."/>
            <person name="Wong J."/>
        </authorList>
    </citation>
    <scope>NUCLEOTIDE SEQUENCE</scope>
    <source>
        <strain evidence="8">GSM-AAB239-AS_SAM_17_03QT</strain>
        <tissue evidence="8">Leaf</tissue>
    </source>
</reference>
<evidence type="ECO:0000256" key="4">
    <source>
        <dbReference type="ARBA" id="ARBA00022630"/>
    </source>
</evidence>
<dbReference type="SUPFAM" id="SSF51730">
    <property type="entry name" value="FAD-linked oxidoreductase"/>
    <property type="match status" value="1"/>
</dbReference>
<organism evidence="8 9">
    <name type="scientific">Iris pallida</name>
    <name type="common">Sweet iris</name>
    <dbReference type="NCBI Taxonomy" id="29817"/>
    <lineage>
        <taxon>Eukaryota</taxon>
        <taxon>Viridiplantae</taxon>
        <taxon>Streptophyta</taxon>
        <taxon>Embryophyta</taxon>
        <taxon>Tracheophyta</taxon>
        <taxon>Spermatophyta</taxon>
        <taxon>Magnoliopsida</taxon>
        <taxon>Liliopsida</taxon>
        <taxon>Asparagales</taxon>
        <taxon>Iridaceae</taxon>
        <taxon>Iridoideae</taxon>
        <taxon>Irideae</taxon>
        <taxon>Iris</taxon>
    </lineage>
</organism>
<evidence type="ECO:0000256" key="5">
    <source>
        <dbReference type="ARBA" id="ARBA00022827"/>
    </source>
</evidence>
<dbReference type="AlphaFoldDB" id="A0AAX6GR32"/>
<evidence type="ECO:0000256" key="6">
    <source>
        <dbReference type="ARBA" id="ARBA00023002"/>
    </source>
</evidence>
<dbReference type="GO" id="GO:0035999">
    <property type="term" value="P:tetrahydrofolate interconversion"/>
    <property type="evidence" value="ECO:0007669"/>
    <property type="project" value="TreeGrafter"/>
</dbReference>
<dbReference type="InterPro" id="IPR029041">
    <property type="entry name" value="FAD-linked_oxidoreductase-like"/>
</dbReference>
<evidence type="ECO:0000313" key="8">
    <source>
        <dbReference type="EMBL" id="KAJ6830992.1"/>
    </source>
</evidence>
<keyword evidence="5 7" id="KW-0274">FAD</keyword>
<sequence length="326" mass="35778">MKVVEKIERNQENQDGAIIFSFEYFTPKPGHATVSGFVDTVTAMSRHGPSFCDITWRPRDPYPALTLELAGRMQAEVGVETMMHLTCVGMPVDRIDYALDTARAKGVRNILALRGDLLPGMDSVGASNGDGFTSALDLVKYIRSKHGDYFGITVAGYPEAHPSQIPDGSEEATEEGYESDLAYLKQKVDAGADLIITQLFFDAEVFIKFVKDCRRIGITCPIVPGILPFASFRSFKFMTETCKTKVPKEVRAKVEAARGDDAALAAYGVELATEICRKILKETGVRALHFYTMNKEGPAVGVLRNLGLLGVTQNEKKLEEKVLVGN</sequence>
<keyword evidence="9" id="KW-1185">Reference proteome</keyword>
<dbReference type="PANTHER" id="PTHR45754:SF3">
    <property type="entry name" value="METHYLENETETRAHYDROFOLATE REDUCTASE (NADPH)"/>
    <property type="match status" value="1"/>
</dbReference>
<comment type="caution">
    <text evidence="8">The sequence shown here is derived from an EMBL/GenBank/DDBJ whole genome shotgun (WGS) entry which is preliminary data.</text>
</comment>
<dbReference type="NCBIfam" id="TIGR00677">
    <property type="entry name" value="fadh2_euk"/>
    <property type="match status" value="1"/>
</dbReference>
<dbReference type="GO" id="GO:0071949">
    <property type="term" value="F:FAD binding"/>
    <property type="evidence" value="ECO:0007669"/>
    <property type="project" value="TreeGrafter"/>
</dbReference>
<evidence type="ECO:0000313" key="9">
    <source>
        <dbReference type="Proteomes" id="UP001140949"/>
    </source>
</evidence>
<dbReference type="GO" id="GO:0005829">
    <property type="term" value="C:cytosol"/>
    <property type="evidence" value="ECO:0007669"/>
    <property type="project" value="TreeGrafter"/>
</dbReference>
<dbReference type="GO" id="GO:0004489">
    <property type="term" value="F:methylenetetrahydrofolate reductase [NAD(P)H] activity"/>
    <property type="evidence" value="ECO:0007669"/>
    <property type="project" value="InterPro"/>
</dbReference>
<evidence type="ECO:0000256" key="7">
    <source>
        <dbReference type="RuleBase" id="RU003862"/>
    </source>
</evidence>
<reference evidence="8" key="1">
    <citation type="journal article" date="2023" name="GigaByte">
        <title>Genome assembly of the bearded iris, Iris pallida Lam.</title>
        <authorList>
            <person name="Bruccoleri R.E."/>
            <person name="Oakeley E.J."/>
            <person name="Faust A.M.E."/>
            <person name="Altorfer M."/>
            <person name="Dessus-Babus S."/>
            <person name="Burckhardt D."/>
            <person name="Oertli M."/>
            <person name="Naumann U."/>
            <person name="Petersen F."/>
            <person name="Wong J."/>
        </authorList>
    </citation>
    <scope>NUCLEOTIDE SEQUENCE</scope>
    <source>
        <strain evidence="8">GSM-AAB239-AS_SAM_17_03QT</strain>
    </source>
</reference>
<dbReference type="Gene3D" id="3.20.20.220">
    <property type="match status" value="1"/>
</dbReference>
<dbReference type="GO" id="GO:0009086">
    <property type="term" value="P:methionine biosynthetic process"/>
    <property type="evidence" value="ECO:0007669"/>
    <property type="project" value="TreeGrafter"/>
</dbReference>
<name>A0AAX6GR32_IRIPA</name>
<comment type="cofactor">
    <cofactor evidence="1 7">
        <name>FAD</name>
        <dbReference type="ChEBI" id="CHEBI:57692"/>
    </cofactor>
</comment>
<accession>A0AAX6GR32</accession>
<keyword evidence="4 7" id="KW-0285">Flavoprotein</keyword>
<dbReference type="Pfam" id="PF02219">
    <property type="entry name" value="MTHFR"/>
    <property type="match status" value="1"/>
</dbReference>
<dbReference type="InterPro" id="IPR003171">
    <property type="entry name" value="Mehydrof_redctse-like"/>
</dbReference>
<keyword evidence="6 7" id="KW-0560">Oxidoreductase</keyword>
<dbReference type="Proteomes" id="UP001140949">
    <property type="component" value="Unassembled WGS sequence"/>
</dbReference>
<dbReference type="InterPro" id="IPR004621">
    <property type="entry name" value="Fadh2_euk"/>
</dbReference>
<protein>
    <recommendedName>
        <fullName evidence="7">Methylenetetrahydrofolate reductase</fullName>
    </recommendedName>
</protein>
<dbReference type="EMBL" id="JANAVB010017194">
    <property type="protein sequence ID" value="KAJ6830992.1"/>
    <property type="molecule type" value="Genomic_DNA"/>
</dbReference>
<dbReference type="PANTHER" id="PTHR45754">
    <property type="entry name" value="METHYLENETETRAHYDROFOLATE REDUCTASE"/>
    <property type="match status" value="1"/>
</dbReference>